<dbReference type="CDD" id="cd00085">
    <property type="entry name" value="HNHc"/>
    <property type="match status" value="1"/>
</dbReference>
<dbReference type="RefSeq" id="WP_262095661.1">
    <property type="nucleotide sequence ID" value="NZ_JAOEGN010000003.1"/>
</dbReference>
<dbReference type="EMBL" id="JAOEGN010000003">
    <property type="protein sequence ID" value="MCU0104428.1"/>
    <property type="molecule type" value="Genomic_DNA"/>
</dbReference>
<sequence>MTIKEFYSSSAWQKQRKYKMMVENYKCKRCGGVAIDVHHKTTLTEANVHDYEVSMRLDNLECLCRKCHNQETHKTKDDYMFNEKGDLIEK</sequence>
<keyword evidence="2" id="KW-0255">Endonuclease</keyword>
<gene>
    <name evidence="2" type="ORF">N7603_02005</name>
</gene>
<protein>
    <submittedName>
        <fullName evidence="2">HNH endonuclease</fullName>
    </submittedName>
</protein>
<dbReference type="GO" id="GO:0004519">
    <property type="term" value="F:endonuclease activity"/>
    <property type="evidence" value="ECO:0007669"/>
    <property type="project" value="UniProtKB-KW"/>
</dbReference>
<proteinExistence type="predicted"/>
<accession>A0ABT2PU01</accession>
<keyword evidence="2" id="KW-0378">Hydrolase</keyword>
<reference evidence="3" key="1">
    <citation type="submission" date="2023-07" db="EMBL/GenBank/DDBJ databases">
        <title>Novel Mycoplasma species identified in domestic and wild animals.</title>
        <authorList>
            <person name="Volokhov D.V."/>
            <person name="Furtak V.A."/>
            <person name="Zagorodnyaya T.A."/>
        </authorList>
    </citation>
    <scope>NUCLEOTIDE SEQUENCE [LARGE SCALE GENOMIC DNA]</scope>
    <source>
        <strain evidence="3">92-19</strain>
    </source>
</reference>
<dbReference type="Gene3D" id="1.10.30.50">
    <property type="match status" value="1"/>
</dbReference>
<keyword evidence="2" id="KW-0540">Nuclease</keyword>
<organism evidence="2 3">
    <name type="scientific">Paracholeplasma vituli</name>
    <dbReference type="NCBI Taxonomy" id="69473"/>
    <lineage>
        <taxon>Bacteria</taxon>
        <taxon>Bacillati</taxon>
        <taxon>Mycoplasmatota</taxon>
        <taxon>Mollicutes</taxon>
        <taxon>Acholeplasmatales</taxon>
        <taxon>Acholeplasmataceae</taxon>
        <taxon>Paracholeplasma</taxon>
    </lineage>
</organism>
<evidence type="ECO:0000313" key="2">
    <source>
        <dbReference type="EMBL" id="MCU0104428.1"/>
    </source>
</evidence>
<evidence type="ECO:0000313" key="3">
    <source>
        <dbReference type="Proteomes" id="UP001209076"/>
    </source>
</evidence>
<evidence type="ECO:0000259" key="1">
    <source>
        <dbReference type="SMART" id="SM00507"/>
    </source>
</evidence>
<name>A0ABT2PU01_9MOLU</name>
<keyword evidence="3" id="KW-1185">Reference proteome</keyword>
<dbReference type="Proteomes" id="UP001209076">
    <property type="component" value="Unassembled WGS sequence"/>
</dbReference>
<comment type="caution">
    <text evidence="2">The sequence shown here is derived from an EMBL/GenBank/DDBJ whole genome shotgun (WGS) entry which is preliminary data.</text>
</comment>
<dbReference type="SMART" id="SM00507">
    <property type="entry name" value="HNHc"/>
    <property type="match status" value="1"/>
</dbReference>
<dbReference type="InterPro" id="IPR003615">
    <property type="entry name" value="HNH_nuc"/>
</dbReference>
<feature type="domain" description="HNH nuclease" evidence="1">
    <location>
        <begin position="16"/>
        <end position="69"/>
    </location>
</feature>